<dbReference type="EMBL" id="BMCU01000002">
    <property type="protein sequence ID" value="GGG08977.1"/>
    <property type="molecule type" value="Genomic_DNA"/>
</dbReference>
<protein>
    <submittedName>
        <fullName evidence="2">Uncharacterized protein</fullName>
    </submittedName>
</protein>
<keyword evidence="1" id="KW-0812">Transmembrane</keyword>
<comment type="caution">
    <text evidence="2">The sequence shown here is derived from an EMBL/GenBank/DDBJ whole genome shotgun (WGS) entry which is preliminary data.</text>
</comment>
<dbReference type="AlphaFoldDB" id="A0A917FVF2"/>
<evidence type="ECO:0000256" key="1">
    <source>
        <dbReference type="SAM" id="Phobius"/>
    </source>
</evidence>
<evidence type="ECO:0000313" key="2">
    <source>
        <dbReference type="EMBL" id="GGG08977.1"/>
    </source>
</evidence>
<name>A0A917FVF2_9NOCA</name>
<keyword evidence="1" id="KW-0472">Membrane</keyword>
<gene>
    <name evidence="2" type="ORF">GCM10007304_23820</name>
</gene>
<reference evidence="2" key="1">
    <citation type="journal article" date="2014" name="Int. J. Syst. Evol. Microbiol.">
        <title>Complete genome sequence of Corynebacterium casei LMG S-19264T (=DSM 44701T), isolated from a smear-ripened cheese.</title>
        <authorList>
            <consortium name="US DOE Joint Genome Institute (JGI-PGF)"/>
            <person name="Walter F."/>
            <person name="Albersmeier A."/>
            <person name="Kalinowski J."/>
            <person name="Ruckert C."/>
        </authorList>
    </citation>
    <scope>NUCLEOTIDE SEQUENCE</scope>
    <source>
        <strain evidence="2">CCM 7905</strain>
    </source>
</reference>
<sequence length="209" mass="21935">MAKGEITDLDLIPPELLAPRLSRASALVGAVAVVLGVVVGFLASSFLLGVLLTVVLAVPPVVLILLVARHHTWIDGTTVHQRFRLRSRHVDFAEAVSVEVVVRAAKVSQVLLRVSDGNASVTVALALYTVNGGRELQPMGLRSLANALSSAALVPAAAAASVLIKQLRAEARDAGLAERPLYAAVTMVKNAGREQGTVLTDREVAELSD</sequence>
<reference evidence="2" key="2">
    <citation type="submission" date="2020-09" db="EMBL/GenBank/DDBJ databases">
        <authorList>
            <person name="Sun Q."/>
            <person name="Sedlacek I."/>
        </authorList>
    </citation>
    <scope>NUCLEOTIDE SEQUENCE</scope>
    <source>
        <strain evidence="2">CCM 7905</strain>
    </source>
</reference>
<feature type="transmembrane region" description="Helical" evidence="1">
    <location>
        <begin position="21"/>
        <end position="42"/>
    </location>
</feature>
<dbReference type="Proteomes" id="UP000654257">
    <property type="component" value="Unassembled WGS sequence"/>
</dbReference>
<keyword evidence="1" id="KW-1133">Transmembrane helix</keyword>
<organism evidence="2 3">
    <name type="scientific">Rhodococcoides trifolii</name>
    <dbReference type="NCBI Taxonomy" id="908250"/>
    <lineage>
        <taxon>Bacteria</taxon>
        <taxon>Bacillati</taxon>
        <taxon>Actinomycetota</taxon>
        <taxon>Actinomycetes</taxon>
        <taxon>Mycobacteriales</taxon>
        <taxon>Nocardiaceae</taxon>
        <taxon>Rhodococcoides</taxon>
    </lineage>
</organism>
<accession>A0A917FVF2</accession>
<feature type="transmembrane region" description="Helical" evidence="1">
    <location>
        <begin position="48"/>
        <end position="68"/>
    </location>
</feature>
<proteinExistence type="predicted"/>
<keyword evidence="3" id="KW-1185">Reference proteome</keyword>
<dbReference type="RefSeq" id="WP_229745954.1">
    <property type="nucleotide sequence ID" value="NZ_BMCU01000002.1"/>
</dbReference>
<evidence type="ECO:0000313" key="3">
    <source>
        <dbReference type="Proteomes" id="UP000654257"/>
    </source>
</evidence>